<keyword evidence="7 13" id="KW-1133">Transmembrane helix</keyword>
<keyword evidence="4" id="KW-0808">Transferase</keyword>
<reference evidence="17 18" key="1">
    <citation type="submission" date="2016-10" db="EMBL/GenBank/DDBJ databases">
        <authorList>
            <person name="de Groot N.N."/>
        </authorList>
    </citation>
    <scope>NUCLEOTIDE SEQUENCE [LARGE SCALE GENOMIC DNA]</scope>
    <source>
        <strain evidence="16 17">CGMCC 1.9095</strain>
        <strain evidence="15 18">DSM 22558</strain>
    </source>
</reference>
<evidence type="ECO:0000313" key="17">
    <source>
        <dbReference type="Proteomes" id="UP000186599"/>
    </source>
</evidence>
<evidence type="ECO:0000256" key="9">
    <source>
        <dbReference type="ARBA" id="ARBA00023136"/>
    </source>
</evidence>
<evidence type="ECO:0000256" key="11">
    <source>
        <dbReference type="ARBA" id="ARBA00023264"/>
    </source>
</evidence>
<dbReference type="InterPro" id="IPR027379">
    <property type="entry name" value="CLS_N"/>
</dbReference>
<name>A0A031MI61_9GAMM</name>
<dbReference type="EC" id="2.7.8.-" evidence="12"/>
<dbReference type="PROSITE" id="PS50035">
    <property type="entry name" value="PLD"/>
    <property type="match status" value="2"/>
</dbReference>
<dbReference type="Proteomes" id="UP000186599">
    <property type="component" value="Unassembled WGS sequence"/>
</dbReference>
<keyword evidence="3" id="KW-0444">Lipid biosynthesis</keyword>
<dbReference type="GO" id="GO:0005886">
    <property type="term" value="C:plasma membrane"/>
    <property type="evidence" value="ECO:0007669"/>
    <property type="project" value="UniProtKB-SubCell"/>
</dbReference>
<dbReference type="GO" id="GO:0008808">
    <property type="term" value="F:cardiolipin synthase activity"/>
    <property type="evidence" value="ECO:0007669"/>
    <property type="project" value="UniProtKB-UniRule"/>
</dbReference>
<keyword evidence="5 13" id="KW-0812">Transmembrane</keyword>
<dbReference type="PANTHER" id="PTHR21248">
    <property type="entry name" value="CARDIOLIPIN SYNTHASE"/>
    <property type="match status" value="1"/>
</dbReference>
<accession>A0A031MI61</accession>
<keyword evidence="11" id="KW-1208">Phospholipid metabolism</keyword>
<dbReference type="STRING" id="653930.SAMN05216589_3020"/>
<evidence type="ECO:0000256" key="5">
    <source>
        <dbReference type="ARBA" id="ARBA00022692"/>
    </source>
</evidence>
<proteinExistence type="predicted"/>
<organism evidence="16 17">
    <name type="scientific">Halopseudomonas bauzanensis</name>
    <dbReference type="NCBI Taxonomy" id="653930"/>
    <lineage>
        <taxon>Bacteria</taxon>
        <taxon>Pseudomonadati</taxon>
        <taxon>Pseudomonadota</taxon>
        <taxon>Gammaproteobacteria</taxon>
        <taxon>Pseudomonadales</taxon>
        <taxon>Pseudomonadaceae</taxon>
        <taxon>Halopseudomonas</taxon>
    </lineage>
</organism>
<dbReference type="InterPro" id="IPR025202">
    <property type="entry name" value="PLD-like_dom"/>
</dbReference>
<evidence type="ECO:0000313" key="18">
    <source>
        <dbReference type="Proteomes" id="UP000186904"/>
    </source>
</evidence>
<evidence type="ECO:0000256" key="6">
    <source>
        <dbReference type="ARBA" id="ARBA00022737"/>
    </source>
</evidence>
<keyword evidence="10" id="KW-0594">Phospholipid biosynthesis</keyword>
<dbReference type="SUPFAM" id="SSF56024">
    <property type="entry name" value="Phospholipase D/nuclease"/>
    <property type="match status" value="2"/>
</dbReference>
<feature type="domain" description="PLD phosphodiesterase" evidence="14">
    <location>
        <begin position="395"/>
        <end position="422"/>
    </location>
</feature>
<evidence type="ECO:0000259" key="14">
    <source>
        <dbReference type="PROSITE" id="PS50035"/>
    </source>
</evidence>
<protein>
    <recommendedName>
        <fullName evidence="12">Cardiolipin synthase</fullName>
        <ecNumber evidence="12">2.7.8.-</ecNumber>
    </recommendedName>
</protein>
<dbReference type="EMBL" id="FOUA01000007">
    <property type="protein sequence ID" value="SFM28709.1"/>
    <property type="molecule type" value="Genomic_DNA"/>
</dbReference>
<evidence type="ECO:0000313" key="15">
    <source>
        <dbReference type="EMBL" id="SES29116.1"/>
    </source>
</evidence>
<evidence type="ECO:0000256" key="1">
    <source>
        <dbReference type="ARBA" id="ARBA00004651"/>
    </source>
</evidence>
<evidence type="ECO:0000256" key="10">
    <source>
        <dbReference type="ARBA" id="ARBA00023209"/>
    </source>
</evidence>
<dbReference type="Proteomes" id="UP000186904">
    <property type="component" value="Unassembled WGS sequence"/>
</dbReference>
<dbReference type="GO" id="GO:0032049">
    <property type="term" value="P:cardiolipin biosynthetic process"/>
    <property type="evidence" value="ECO:0007669"/>
    <property type="project" value="UniProtKB-UniRule"/>
</dbReference>
<dbReference type="InterPro" id="IPR001736">
    <property type="entry name" value="PLipase_D/transphosphatidylase"/>
</dbReference>
<dbReference type="PANTHER" id="PTHR21248:SF22">
    <property type="entry name" value="PHOSPHOLIPASE D"/>
    <property type="match status" value="1"/>
</dbReference>
<dbReference type="RefSeq" id="WP_051610900.1">
    <property type="nucleotide sequence ID" value="NZ_FOGN01000007.1"/>
</dbReference>
<dbReference type="EMBL" id="FOGN01000007">
    <property type="protein sequence ID" value="SES29116.1"/>
    <property type="molecule type" value="Genomic_DNA"/>
</dbReference>
<dbReference type="Gene3D" id="3.30.870.10">
    <property type="entry name" value="Endonuclease Chain A"/>
    <property type="match status" value="2"/>
</dbReference>
<comment type="subcellular location">
    <subcellularLocation>
        <location evidence="1">Cell membrane</location>
        <topology evidence="1">Multi-pass membrane protein</topology>
    </subcellularLocation>
</comment>
<evidence type="ECO:0000256" key="3">
    <source>
        <dbReference type="ARBA" id="ARBA00022516"/>
    </source>
</evidence>
<sequence length="482" mass="53443">MIDTSYLHSILGWALAGFYWLLTASVTIRIIAQRRPVSVTLAWLLVIYILPFLGAALYLLIGELNLGRQRAARSTAMVEPYLTNLTTQFQDSSSPLPGGDLSLAINRLMTTQVGIGALSYEGLEILDTPEDIFARVIQDIRNAQQCIVLETYIWHPGGLVDDVARELIAASLRGVEVKLLIDHAGSRGFFRSVWRTAMVQAGIKVVPALPVRLLRALAQRIDLRLHRKLIVIDDLIAYTGSMNMADPAHFKQEAQVGQWIDMMLRLDGEAAAGLAKVFAWDWEVETGERCFPSLADRAGLPSQWLTIIPSGPGLGNLINQTVLASIYRANKSIIISTPYFVPSEAVLEALCQAANRGVEVKLLLPRKNDSLMVGWASRSYFDVLLEAGVQILLFDGGLLHTKAMLMDEKLALVGSVNLDIRSFQLNFELTVALFTPDSCTSIGALLRRYEISSERLQPERWALRGKAPRALERLMFFMSPLL</sequence>
<dbReference type="InterPro" id="IPR022924">
    <property type="entry name" value="Cardiolipin_synthase"/>
</dbReference>
<keyword evidence="17" id="KW-1185">Reference proteome</keyword>
<evidence type="ECO:0000256" key="4">
    <source>
        <dbReference type="ARBA" id="ARBA00022679"/>
    </source>
</evidence>
<keyword evidence="2" id="KW-1003">Cell membrane</keyword>
<keyword evidence="8" id="KW-0443">Lipid metabolism</keyword>
<dbReference type="Pfam" id="PF13091">
    <property type="entry name" value="PLDc_2"/>
    <property type="match status" value="2"/>
</dbReference>
<feature type="transmembrane region" description="Helical" evidence="13">
    <location>
        <begin position="40"/>
        <end position="61"/>
    </location>
</feature>
<dbReference type="AlphaFoldDB" id="A0A031MI61"/>
<evidence type="ECO:0000256" key="13">
    <source>
        <dbReference type="SAM" id="Phobius"/>
    </source>
</evidence>
<keyword evidence="9 13" id="KW-0472">Membrane</keyword>
<evidence type="ECO:0000256" key="2">
    <source>
        <dbReference type="ARBA" id="ARBA00022475"/>
    </source>
</evidence>
<evidence type="ECO:0000313" key="16">
    <source>
        <dbReference type="EMBL" id="SFM28709.1"/>
    </source>
</evidence>
<dbReference type="Pfam" id="PF13396">
    <property type="entry name" value="PLDc_N"/>
    <property type="match status" value="1"/>
</dbReference>
<evidence type="ECO:0000256" key="12">
    <source>
        <dbReference type="NCBIfam" id="TIGR04265"/>
    </source>
</evidence>
<dbReference type="NCBIfam" id="TIGR04265">
    <property type="entry name" value="bac_cardiolipin"/>
    <property type="match status" value="1"/>
</dbReference>
<dbReference type="SMART" id="SM00155">
    <property type="entry name" value="PLDc"/>
    <property type="match status" value="2"/>
</dbReference>
<feature type="domain" description="PLD phosphodiesterase" evidence="14">
    <location>
        <begin position="221"/>
        <end position="248"/>
    </location>
</feature>
<gene>
    <name evidence="16" type="ORF">SAMN04487855_3019</name>
    <name evidence="15" type="ORF">SAMN05216589_3020</name>
</gene>
<keyword evidence="6" id="KW-0677">Repeat</keyword>
<evidence type="ECO:0000256" key="8">
    <source>
        <dbReference type="ARBA" id="ARBA00023098"/>
    </source>
</evidence>
<feature type="transmembrane region" description="Helical" evidence="13">
    <location>
        <begin position="6"/>
        <end position="28"/>
    </location>
</feature>
<evidence type="ECO:0000256" key="7">
    <source>
        <dbReference type="ARBA" id="ARBA00022989"/>
    </source>
</evidence>